<dbReference type="GO" id="GO:0004497">
    <property type="term" value="F:monooxygenase activity"/>
    <property type="evidence" value="ECO:0007669"/>
    <property type="project" value="UniProtKB-KW"/>
</dbReference>
<dbReference type="PRINTS" id="PR00420">
    <property type="entry name" value="RNGMNOXGNASE"/>
</dbReference>
<organism evidence="6 7">
    <name type="scientific">Trichoderma gamsii</name>
    <dbReference type="NCBI Taxonomy" id="398673"/>
    <lineage>
        <taxon>Eukaryota</taxon>
        <taxon>Fungi</taxon>
        <taxon>Dikarya</taxon>
        <taxon>Ascomycota</taxon>
        <taxon>Pezizomycotina</taxon>
        <taxon>Sordariomycetes</taxon>
        <taxon>Hypocreomycetidae</taxon>
        <taxon>Hypocreales</taxon>
        <taxon>Hypocreaceae</taxon>
        <taxon>Trichoderma</taxon>
    </lineage>
</organism>
<dbReference type="AlphaFoldDB" id="A0A2P4ZPM8"/>
<accession>A0A2P4ZPM8</accession>
<dbReference type="RefSeq" id="XP_018665384.1">
    <property type="nucleotide sequence ID" value="XM_018801591.1"/>
</dbReference>
<dbReference type="Pfam" id="PF01494">
    <property type="entry name" value="FAD_binding_3"/>
    <property type="match status" value="1"/>
</dbReference>
<proteinExistence type="predicted"/>
<gene>
    <name evidence="6" type="ORF">TGAM01_v204708</name>
</gene>
<evidence type="ECO:0000256" key="2">
    <source>
        <dbReference type="ARBA" id="ARBA00022827"/>
    </source>
</evidence>
<feature type="domain" description="FAD-binding" evidence="5">
    <location>
        <begin position="37"/>
        <end position="380"/>
    </location>
</feature>
<keyword evidence="1" id="KW-0285">Flavoprotein</keyword>
<dbReference type="Gene3D" id="3.50.50.60">
    <property type="entry name" value="FAD/NAD(P)-binding domain"/>
    <property type="match status" value="1"/>
</dbReference>
<dbReference type="EMBL" id="JPDN02000014">
    <property type="protein sequence ID" value="PON26232.1"/>
    <property type="molecule type" value="Genomic_DNA"/>
</dbReference>
<keyword evidence="2" id="KW-0274">FAD</keyword>
<evidence type="ECO:0000256" key="3">
    <source>
        <dbReference type="ARBA" id="ARBA00023002"/>
    </source>
</evidence>
<evidence type="ECO:0000313" key="7">
    <source>
        <dbReference type="Proteomes" id="UP000054821"/>
    </source>
</evidence>
<evidence type="ECO:0000256" key="4">
    <source>
        <dbReference type="ARBA" id="ARBA00023033"/>
    </source>
</evidence>
<evidence type="ECO:0000259" key="5">
    <source>
        <dbReference type="Pfam" id="PF01494"/>
    </source>
</evidence>
<keyword evidence="3" id="KW-0560">Oxidoreductase</keyword>
<dbReference type="SUPFAM" id="SSF51905">
    <property type="entry name" value="FAD/NAD(P)-binding domain"/>
    <property type="match status" value="1"/>
</dbReference>
<dbReference type="InterPro" id="IPR036188">
    <property type="entry name" value="FAD/NAD-bd_sf"/>
</dbReference>
<evidence type="ECO:0000256" key="1">
    <source>
        <dbReference type="ARBA" id="ARBA00022630"/>
    </source>
</evidence>
<dbReference type="PANTHER" id="PTHR46972:SF1">
    <property type="entry name" value="FAD DEPENDENT OXIDOREDUCTASE DOMAIN-CONTAINING PROTEIN"/>
    <property type="match status" value="1"/>
</dbReference>
<dbReference type="PANTHER" id="PTHR46972">
    <property type="entry name" value="MONOOXYGENASE ASQM-RELATED"/>
    <property type="match status" value="1"/>
</dbReference>
<dbReference type="InterPro" id="IPR002938">
    <property type="entry name" value="FAD-bd"/>
</dbReference>
<reference evidence="6 7" key="1">
    <citation type="journal article" date="2016" name="Genome Announc.">
        <title>Draft Whole-Genome Sequence of Trichoderma gamsii T6085, a Promising Biocontrol Agent of Fusarium Head Blight on Wheat.</title>
        <authorList>
            <person name="Baroncelli R."/>
            <person name="Zapparata A."/>
            <person name="Piaggeschi G."/>
            <person name="Sarrocco S."/>
            <person name="Vannacci G."/>
        </authorList>
    </citation>
    <scope>NUCLEOTIDE SEQUENCE [LARGE SCALE GENOMIC DNA]</scope>
    <source>
        <strain evidence="6 7">T6085</strain>
    </source>
</reference>
<dbReference type="Proteomes" id="UP000054821">
    <property type="component" value="Unassembled WGS sequence"/>
</dbReference>
<dbReference type="GO" id="GO:0071949">
    <property type="term" value="F:FAD binding"/>
    <property type="evidence" value="ECO:0007669"/>
    <property type="project" value="InterPro"/>
</dbReference>
<keyword evidence="7" id="KW-1185">Reference proteome</keyword>
<protein>
    <recommendedName>
        <fullName evidence="5">FAD-binding domain-containing protein</fullName>
    </recommendedName>
</protein>
<name>A0A2P4ZPM8_9HYPO</name>
<dbReference type="GeneID" id="29981674"/>
<comment type="caution">
    <text evidence="6">The sequence shown here is derived from an EMBL/GenBank/DDBJ whole genome shotgun (WGS) entry which is preliminary data.</text>
</comment>
<dbReference type="STRING" id="398673.A0A2P4ZPM8"/>
<sequence>MQNLKIAIIGAGPAGKYTYSSTPVSSIPNQWLTINPGCALARLLHLGGIQATIFEGEDSASVRSQGGTLDLHTTSGLAAVKEAGLWDEFLSHARYDGQYMAITDKDLHYYVVRGHDAESTAAFGERPEIDRVKLREILLDSLPAGTVKWAHRLQKIEGSTLIFTNGTTASFDLVVGADGAFSKVRLSIAPELKPEYTRVAMHHFSIPDAEKTAPEIYKIVNRGSLFASADGQRFTIQQMGDGSLNAGFSFVREDADWGNPEKCGYNSQDLTEVKKALAKEMEHWAPWFHKAVEATQGETSTRSLWRLPVGQKWQHKSGITLIGDAAHLMTPHAGEGVNQALEDAMLLARVILKAQSSEDLDEQILQFESEMIARVEKIQQLAWDRCVGLMFTPGVPKTFMDKMLRQRMKEAKGMGLDAEQMKAMDAAIAKAQAQADALNKV</sequence>
<keyword evidence="4" id="KW-0503">Monooxygenase</keyword>
<evidence type="ECO:0000313" key="6">
    <source>
        <dbReference type="EMBL" id="PON26232.1"/>
    </source>
</evidence>